<organism evidence="1 2">
    <name type="scientific">Pelotomaculum isophthalicicum JI</name>
    <dbReference type="NCBI Taxonomy" id="947010"/>
    <lineage>
        <taxon>Bacteria</taxon>
        <taxon>Bacillati</taxon>
        <taxon>Bacillota</taxon>
        <taxon>Clostridia</taxon>
        <taxon>Eubacteriales</taxon>
        <taxon>Desulfotomaculaceae</taxon>
        <taxon>Pelotomaculum</taxon>
    </lineage>
</organism>
<dbReference type="InterPro" id="IPR022476">
    <property type="entry name" value="Spore_YabP/YqfC"/>
</dbReference>
<evidence type="ECO:0000313" key="2">
    <source>
        <dbReference type="Proteomes" id="UP001154312"/>
    </source>
</evidence>
<proteinExistence type="predicted"/>
<sequence>MAWRDFKKKLKRQFSEFLELPGDVMLDLPKIVLIGNVQLQIENHHGIIEYTANTVRVAVGEGEVAIKGDNLTLRNLLPDELHIEGIIRSLSFD</sequence>
<dbReference type="EMBL" id="JAKOAV010000027">
    <property type="protein sequence ID" value="MDF9409284.1"/>
    <property type="molecule type" value="Genomic_DNA"/>
</dbReference>
<dbReference type="InterPro" id="IPR022477">
    <property type="entry name" value="Spore_YqfC"/>
</dbReference>
<protein>
    <submittedName>
        <fullName evidence="1">Sporulation protein YqfC</fullName>
    </submittedName>
</protein>
<dbReference type="AlphaFoldDB" id="A0A9X4H7A1"/>
<dbReference type="RefSeq" id="WP_277444738.1">
    <property type="nucleotide sequence ID" value="NZ_JAKOAV010000027.1"/>
</dbReference>
<reference evidence="1" key="1">
    <citation type="submission" date="2022-02" db="EMBL/GenBank/DDBJ databases">
        <authorList>
            <person name="Leng L."/>
        </authorList>
    </citation>
    <scope>NUCLEOTIDE SEQUENCE</scope>
    <source>
        <strain evidence="1">JI</strain>
    </source>
</reference>
<gene>
    <name evidence="1" type="primary">yqfC</name>
    <name evidence="1" type="ORF">L7E55_13125</name>
</gene>
<keyword evidence="2" id="KW-1185">Reference proteome</keyword>
<dbReference type="Pfam" id="PF07873">
    <property type="entry name" value="YabP"/>
    <property type="match status" value="1"/>
</dbReference>
<name>A0A9X4H7A1_9FIRM</name>
<accession>A0A9X4H7A1</accession>
<dbReference type="Proteomes" id="UP001154312">
    <property type="component" value="Unassembled WGS sequence"/>
</dbReference>
<comment type="caution">
    <text evidence="1">The sequence shown here is derived from an EMBL/GenBank/DDBJ whole genome shotgun (WGS) entry which is preliminary data.</text>
</comment>
<dbReference type="NCBIfam" id="TIGR02856">
    <property type="entry name" value="spore_yqfC"/>
    <property type="match status" value="1"/>
</dbReference>
<evidence type="ECO:0000313" key="1">
    <source>
        <dbReference type="EMBL" id="MDF9409284.1"/>
    </source>
</evidence>